<keyword evidence="1" id="KW-0812">Transmembrane</keyword>
<accession>A0A7V8FEQ9</accession>
<keyword evidence="1" id="KW-0472">Membrane</keyword>
<evidence type="ECO:0000313" key="3">
    <source>
        <dbReference type="Proteomes" id="UP000487117"/>
    </source>
</evidence>
<comment type="caution">
    <text evidence="2">The sequence shown here is derived from an EMBL/GenBank/DDBJ whole genome shotgun (WGS) entry which is preliminary data.</text>
</comment>
<dbReference type="Proteomes" id="UP000487117">
    <property type="component" value="Unassembled WGS sequence"/>
</dbReference>
<reference evidence="3" key="1">
    <citation type="journal article" date="2020" name="MBio">
        <title>Horizontal gene transfer to a defensive symbiont with a reduced genome amongst a multipartite beetle microbiome.</title>
        <authorList>
            <person name="Waterworth S.C."/>
            <person name="Florez L.V."/>
            <person name="Rees E.R."/>
            <person name="Hertweck C."/>
            <person name="Kaltenpoth M."/>
            <person name="Kwan J.C."/>
        </authorList>
    </citation>
    <scope>NUCLEOTIDE SEQUENCE [LARGE SCALE GENOMIC DNA]</scope>
</reference>
<feature type="transmembrane region" description="Helical" evidence="1">
    <location>
        <begin position="45"/>
        <end position="63"/>
    </location>
</feature>
<proteinExistence type="predicted"/>
<sequence length="64" mass="6554">MDERRSKYLYAALAVTFGLPSLLFGGAIAVFGIRGSLALLAGDNVAAPLLMLVWSVAGLAGCLA</sequence>
<organism evidence="2 3">
    <name type="scientific">Stenotrophomonas maltophilia</name>
    <name type="common">Pseudomonas maltophilia</name>
    <name type="synonym">Xanthomonas maltophilia</name>
    <dbReference type="NCBI Taxonomy" id="40324"/>
    <lineage>
        <taxon>Bacteria</taxon>
        <taxon>Pseudomonadati</taxon>
        <taxon>Pseudomonadota</taxon>
        <taxon>Gammaproteobacteria</taxon>
        <taxon>Lysobacterales</taxon>
        <taxon>Lysobacteraceae</taxon>
        <taxon>Stenotrophomonas</taxon>
        <taxon>Stenotrophomonas maltophilia group</taxon>
    </lineage>
</organism>
<dbReference type="AlphaFoldDB" id="A0A7V8FEQ9"/>
<dbReference type="EMBL" id="WNDS01000004">
    <property type="protein sequence ID" value="KAF1014019.1"/>
    <property type="molecule type" value="Genomic_DNA"/>
</dbReference>
<name>A0A7V8FEQ9_STEMA</name>
<protein>
    <submittedName>
        <fullName evidence="2">Uncharacterized protein</fullName>
    </submittedName>
</protein>
<gene>
    <name evidence="2" type="ORF">GAK31_03042</name>
</gene>
<evidence type="ECO:0000313" key="2">
    <source>
        <dbReference type="EMBL" id="KAF1014019.1"/>
    </source>
</evidence>
<feature type="transmembrane region" description="Helical" evidence="1">
    <location>
        <begin position="9"/>
        <end position="33"/>
    </location>
</feature>
<evidence type="ECO:0000256" key="1">
    <source>
        <dbReference type="SAM" id="Phobius"/>
    </source>
</evidence>
<keyword evidence="1" id="KW-1133">Transmembrane helix</keyword>